<feature type="binding site" evidence="5 6">
    <location>
        <position position="239"/>
    </location>
    <ligand>
        <name>S-adenosyl-L-methionine</name>
        <dbReference type="ChEBI" id="CHEBI:59789"/>
    </ligand>
</feature>
<dbReference type="GO" id="GO:0032259">
    <property type="term" value="P:methylation"/>
    <property type="evidence" value="ECO:0007669"/>
    <property type="project" value="UniProtKB-KW"/>
</dbReference>
<sequence length="369" mass="42530">MRVDQIDISQYESLLNEKAQQTLALFEQIKLPDNIKTIESNNKNYRLRAEFRVWHQDEDSFYIMFDPVNKEKFRVDYFIPGSELLNKMMVAVREHFLNNPILRFKLYQVDFLTTLSGEALVSLIYHKKLDDEWQQHAKQLKQALNEIAPVNIIGRARKQKVLVDKDYVTETLSVQNTQYHYQQIENSFTQPNGMINQAMLNWASVISQSLSGDLLELYCGNGNFSIALAKHFNKVLATEIARSSVKSAQYNLAKNNINNTVIGQSSAEDFSAAYFEGKSVKSLKDIALSDYQFTTILVDPPRAGLDDKTVELIQKFDNIIYVSCNPETLKDNLLAIDETHQVQDLTLFDQFPYTHHIETGVWLTRRSLL</sequence>
<evidence type="ECO:0000256" key="7">
    <source>
        <dbReference type="PROSITE-ProRule" id="PRU10015"/>
    </source>
</evidence>
<keyword evidence="2 5" id="KW-0808">Transferase</keyword>
<feature type="binding site" evidence="5 6">
    <location>
        <position position="218"/>
    </location>
    <ligand>
        <name>S-adenosyl-L-methionine</name>
        <dbReference type="ChEBI" id="CHEBI:59789"/>
    </ligand>
</feature>
<dbReference type="PANTHER" id="PTHR47790:SF2">
    <property type="entry name" value="TRNA_TMRNA (URACIL-C(5))-METHYLTRANSFERASE"/>
    <property type="match status" value="1"/>
</dbReference>
<feature type="active site" description="Nucleophile" evidence="5 6">
    <location>
        <position position="324"/>
    </location>
</feature>
<evidence type="ECO:0000313" key="9">
    <source>
        <dbReference type="Proteomes" id="UP001163726"/>
    </source>
</evidence>
<feature type="binding site" evidence="5 6">
    <location>
        <position position="190"/>
    </location>
    <ligand>
        <name>S-adenosyl-L-methionine</name>
        <dbReference type="ChEBI" id="CHEBI:59789"/>
    </ligand>
</feature>
<dbReference type="PROSITE" id="PS01230">
    <property type="entry name" value="TRMA_1"/>
    <property type="match status" value="1"/>
</dbReference>
<evidence type="ECO:0000256" key="5">
    <source>
        <dbReference type="HAMAP-Rule" id="MF_01011"/>
    </source>
</evidence>
<dbReference type="PROSITE" id="PS01231">
    <property type="entry name" value="TRMA_2"/>
    <property type="match status" value="1"/>
</dbReference>
<dbReference type="InterPro" id="IPR011869">
    <property type="entry name" value="TrmA_MeTrfase"/>
</dbReference>
<dbReference type="EMBL" id="CP109965">
    <property type="protein sequence ID" value="WAJ69957.1"/>
    <property type="molecule type" value="Genomic_DNA"/>
</dbReference>
<dbReference type="RefSeq" id="WP_268074256.1">
    <property type="nucleotide sequence ID" value="NZ_CP109965.1"/>
</dbReference>
<comment type="catalytic activity">
    <reaction evidence="5">
        <text>uridine(341) in tmRNA + S-adenosyl-L-methionine = 5-methyluridine(341) in tmRNA + S-adenosyl-L-homocysteine + H(+)</text>
        <dbReference type="Rhea" id="RHEA:43612"/>
        <dbReference type="Rhea" id="RHEA-COMP:10630"/>
        <dbReference type="Rhea" id="RHEA-COMP:10631"/>
        <dbReference type="ChEBI" id="CHEBI:15378"/>
        <dbReference type="ChEBI" id="CHEBI:57856"/>
        <dbReference type="ChEBI" id="CHEBI:59789"/>
        <dbReference type="ChEBI" id="CHEBI:65315"/>
        <dbReference type="ChEBI" id="CHEBI:74447"/>
    </reaction>
</comment>
<evidence type="ECO:0000256" key="6">
    <source>
        <dbReference type="PROSITE-ProRule" id="PRU01024"/>
    </source>
</evidence>
<organism evidence="8 9">
    <name type="scientific">Catenovulum adriaticum</name>
    <dbReference type="NCBI Taxonomy" id="2984846"/>
    <lineage>
        <taxon>Bacteria</taxon>
        <taxon>Pseudomonadati</taxon>
        <taxon>Pseudomonadota</taxon>
        <taxon>Gammaproteobacteria</taxon>
        <taxon>Alteromonadales</taxon>
        <taxon>Alteromonadaceae</taxon>
        <taxon>Catenovulum</taxon>
    </lineage>
</organism>
<gene>
    <name evidence="5 8" type="primary">trmA</name>
    <name evidence="8" type="ORF">OLW01_12535</name>
</gene>
<feature type="active site" evidence="7">
    <location>
        <position position="324"/>
    </location>
</feature>
<dbReference type="HAMAP" id="MF_01011">
    <property type="entry name" value="RNA_methyltr_TrmA"/>
    <property type="match status" value="1"/>
</dbReference>
<feature type="active site" description="Proton acceptor" evidence="5">
    <location>
        <position position="358"/>
    </location>
</feature>
<dbReference type="Pfam" id="PF05958">
    <property type="entry name" value="tRNA_U5-meth_tr"/>
    <property type="match status" value="1"/>
</dbReference>
<dbReference type="InterPro" id="IPR030391">
    <property type="entry name" value="MeTrfase_TrmA_CS"/>
</dbReference>
<keyword evidence="1 5" id="KW-0489">Methyltransferase</keyword>
<accession>A0ABY7AMJ8</accession>
<comment type="catalytic activity">
    <reaction evidence="5">
        <text>uridine(54) in tRNA + S-adenosyl-L-methionine = 5-methyluridine(54) in tRNA + S-adenosyl-L-homocysteine + H(+)</text>
        <dbReference type="Rhea" id="RHEA:42712"/>
        <dbReference type="Rhea" id="RHEA-COMP:10167"/>
        <dbReference type="Rhea" id="RHEA-COMP:10193"/>
        <dbReference type="ChEBI" id="CHEBI:15378"/>
        <dbReference type="ChEBI" id="CHEBI:57856"/>
        <dbReference type="ChEBI" id="CHEBI:59789"/>
        <dbReference type="ChEBI" id="CHEBI:65315"/>
        <dbReference type="ChEBI" id="CHEBI:74447"/>
        <dbReference type="EC" id="2.1.1.35"/>
    </reaction>
</comment>
<dbReference type="PROSITE" id="PS51687">
    <property type="entry name" value="SAM_MT_RNA_M5U"/>
    <property type="match status" value="1"/>
</dbReference>
<dbReference type="EC" id="2.1.1.35" evidence="5"/>
<keyword evidence="4 5" id="KW-0819">tRNA processing</keyword>
<name>A0ABY7AMJ8_9ALTE</name>
<evidence type="ECO:0000256" key="1">
    <source>
        <dbReference type="ARBA" id="ARBA00022603"/>
    </source>
</evidence>
<evidence type="ECO:0000256" key="4">
    <source>
        <dbReference type="ARBA" id="ARBA00022694"/>
    </source>
</evidence>
<dbReference type="InterPro" id="IPR029063">
    <property type="entry name" value="SAM-dependent_MTases_sf"/>
</dbReference>
<protein>
    <recommendedName>
        <fullName evidence="5">tRNA/tmRNA (uracil-C(5))-methyltransferase</fullName>
        <ecNumber evidence="5">2.1.1.35</ecNumber>
    </recommendedName>
    <alternativeName>
        <fullName evidence="5">tRNA (uracil(54)-C(5))-methyltransferase</fullName>
    </alternativeName>
    <alternativeName>
        <fullName evidence="5">tRNA(m5U54)-methyltransferase</fullName>
        <shortName evidence="5">RUMT</shortName>
    </alternativeName>
    <alternativeName>
        <fullName evidence="5">tmRNA (uracil(341)-C(5))-methyltransferase</fullName>
    </alternativeName>
</protein>
<dbReference type="InterPro" id="IPR010280">
    <property type="entry name" value="U5_MeTrfase_fam"/>
</dbReference>
<dbReference type="Gene3D" id="3.40.50.150">
    <property type="entry name" value="Vaccinia Virus protein VP39"/>
    <property type="match status" value="1"/>
</dbReference>
<dbReference type="PANTHER" id="PTHR47790">
    <property type="entry name" value="TRNA/TMRNA (URACIL-C(5))-METHYLTRANSFERASE"/>
    <property type="match status" value="1"/>
</dbReference>
<dbReference type="SUPFAM" id="SSF53335">
    <property type="entry name" value="S-adenosyl-L-methionine-dependent methyltransferases"/>
    <property type="match status" value="1"/>
</dbReference>
<dbReference type="Proteomes" id="UP001163726">
    <property type="component" value="Chromosome"/>
</dbReference>
<evidence type="ECO:0000313" key="8">
    <source>
        <dbReference type="EMBL" id="WAJ69957.1"/>
    </source>
</evidence>
<dbReference type="Gene3D" id="2.40.50.1070">
    <property type="match status" value="1"/>
</dbReference>
<proteinExistence type="inferred from homology"/>
<comment type="function">
    <text evidence="5">Dual-specificity methyltransferase that catalyzes the formation of 5-methyluridine at position 54 (m5U54) in all tRNAs, and that of position 341 (m5U341) in tmRNA (transfer-mRNA).</text>
</comment>
<reference evidence="8" key="1">
    <citation type="submission" date="2022-10" db="EMBL/GenBank/DDBJ databases">
        <title>Catenovulum adriacola sp. nov. isolated in the Harbour of Susak.</title>
        <authorList>
            <person name="Schoch T."/>
            <person name="Reich S.J."/>
            <person name="Stoeferle S."/>
            <person name="Flaiz M."/>
            <person name="Kazda M."/>
            <person name="Riedel C.U."/>
            <person name="Duerre P."/>
        </authorList>
    </citation>
    <scope>NUCLEOTIDE SEQUENCE</scope>
    <source>
        <strain evidence="8">TS8</strain>
    </source>
</reference>
<dbReference type="CDD" id="cd02440">
    <property type="entry name" value="AdoMet_MTases"/>
    <property type="match status" value="1"/>
</dbReference>
<dbReference type="InterPro" id="IPR030390">
    <property type="entry name" value="MeTrfase_TrmA_AS"/>
</dbReference>
<evidence type="ECO:0000256" key="2">
    <source>
        <dbReference type="ARBA" id="ARBA00022679"/>
    </source>
</evidence>
<dbReference type="GO" id="GO:0030697">
    <property type="term" value="F:tRNA (uracil(54)-C5)-methyltransferase activity, S-adenosyl methionine-dependent"/>
    <property type="evidence" value="ECO:0007669"/>
    <property type="project" value="UniProtKB-EC"/>
</dbReference>
<keyword evidence="3 5" id="KW-0949">S-adenosyl-L-methionine</keyword>
<evidence type="ECO:0000256" key="3">
    <source>
        <dbReference type="ARBA" id="ARBA00022691"/>
    </source>
</evidence>
<comment type="similarity">
    <text evidence="5">Belongs to the class I-like SAM-binding methyltransferase superfamily. RNA M5U methyltransferase family. TrmA subfamily.</text>
</comment>
<feature type="binding site" evidence="5 6">
    <location>
        <position position="299"/>
    </location>
    <ligand>
        <name>S-adenosyl-L-methionine</name>
        <dbReference type="ChEBI" id="CHEBI:59789"/>
    </ligand>
</feature>
<feature type="binding site" evidence="5">
    <location>
        <position position="223"/>
    </location>
    <ligand>
        <name>S-adenosyl-L-methionine</name>
        <dbReference type="ChEBI" id="CHEBI:59789"/>
    </ligand>
</feature>
<dbReference type="NCBIfam" id="TIGR02143">
    <property type="entry name" value="trmA_only"/>
    <property type="match status" value="1"/>
</dbReference>
<keyword evidence="9" id="KW-1185">Reference proteome</keyword>